<protein>
    <submittedName>
        <fullName evidence="1">DUF1488 domain-containing protein</fullName>
    </submittedName>
</protein>
<evidence type="ECO:0000313" key="2">
    <source>
        <dbReference type="Proteomes" id="UP001155587"/>
    </source>
</evidence>
<comment type="caution">
    <text evidence="1">The sequence shown here is derived from an EMBL/GenBank/DDBJ whole genome shotgun (WGS) entry which is preliminary data.</text>
</comment>
<dbReference type="AlphaFoldDB" id="A0A9X3CVI0"/>
<dbReference type="Proteomes" id="UP001155587">
    <property type="component" value="Unassembled WGS sequence"/>
</dbReference>
<evidence type="ECO:0000313" key="1">
    <source>
        <dbReference type="EMBL" id="MCW8349230.1"/>
    </source>
</evidence>
<dbReference type="InterPro" id="IPR036692">
    <property type="entry name" value="Shew3726-like_sf"/>
</dbReference>
<gene>
    <name evidence="1" type="ORF">MD535_24925</name>
</gene>
<proteinExistence type="predicted"/>
<dbReference type="RefSeq" id="WP_265677960.1">
    <property type="nucleotide sequence ID" value="NZ_JAKRRY010000077.1"/>
</dbReference>
<dbReference type="SUPFAM" id="SSF160272">
    <property type="entry name" value="Shew3726-like"/>
    <property type="match status" value="1"/>
</dbReference>
<organism evidence="1 2">
    <name type="scientific">Vibrio qingdaonensis</name>
    <dbReference type="NCBI Taxonomy" id="2829491"/>
    <lineage>
        <taxon>Bacteria</taxon>
        <taxon>Pseudomonadati</taxon>
        <taxon>Pseudomonadota</taxon>
        <taxon>Gammaproteobacteria</taxon>
        <taxon>Vibrionales</taxon>
        <taxon>Vibrionaceae</taxon>
        <taxon>Vibrio</taxon>
    </lineage>
</organism>
<dbReference type="Gene3D" id="3.30.160.140">
    <property type="entry name" value="Shew3726-like"/>
    <property type="match status" value="1"/>
</dbReference>
<reference evidence="1" key="1">
    <citation type="submission" date="2022-02" db="EMBL/GenBank/DDBJ databases">
        <title>Vibrio sp. nov, a new bacterium isolated from seawater.</title>
        <authorList>
            <person name="Yuan Y."/>
        </authorList>
    </citation>
    <scope>NUCLEOTIDE SEQUENCE</scope>
    <source>
        <strain evidence="1">ZSDZ65</strain>
    </source>
</reference>
<dbReference type="InterPro" id="IPR009962">
    <property type="entry name" value="DUF1488"/>
</dbReference>
<keyword evidence="2" id="KW-1185">Reference proteome</keyword>
<sequence length="87" mass="9730">MNQSILFSDDIVWNSLTQTLAFHANQSGMLITCTIDAEKLGQLASMRVNNEEEAIEAYKKAQFDIEECAEALIEDEDFDDQGNIKVG</sequence>
<dbReference type="Pfam" id="PF07369">
    <property type="entry name" value="DUF1488"/>
    <property type="match status" value="1"/>
</dbReference>
<accession>A0A9X3CVI0</accession>
<name>A0A9X3CVI0_9VIBR</name>
<dbReference type="EMBL" id="JAKRRY010000077">
    <property type="protein sequence ID" value="MCW8349230.1"/>
    <property type="molecule type" value="Genomic_DNA"/>
</dbReference>